<dbReference type="PANTHER" id="PTHR23420">
    <property type="entry name" value="ADENOSYLHOMOCYSTEINASE"/>
    <property type="match status" value="1"/>
</dbReference>
<organism evidence="3">
    <name type="scientific">marine sediment metagenome</name>
    <dbReference type="NCBI Taxonomy" id="412755"/>
    <lineage>
        <taxon>unclassified sequences</taxon>
        <taxon>metagenomes</taxon>
        <taxon>ecological metagenomes</taxon>
    </lineage>
</organism>
<dbReference type="GO" id="GO:0004013">
    <property type="term" value="F:adenosylhomocysteinase activity"/>
    <property type="evidence" value="ECO:0007669"/>
    <property type="project" value="TreeGrafter"/>
</dbReference>
<dbReference type="PANTHER" id="PTHR23420:SF0">
    <property type="entry name" value="ADENOSYLHOMOCYSTEINASE"/>
    <property type="match status" value="1"/>
</dbReference>
<dbReference type="InterPro" id="IPR036291">
    <property type="entry name" value="NAD(P)-bd_dom_sf"/>
</dbReference>
<dbReference type="AlphaFoldDB" id="X1RGT6"/>
<name>X1RGT6_9ZZZZ</name>
<evidence type="ECO:0000313" key="3">
    <source>
        <dbReference type="EMBL" id="GAI54804.1"/>
    </source>
</evidence>
<protein>
    <recommendedName>
        <fullName evidence="2">S-adenosyl-L-homocysteine hydrolase NAD binding domain-containing protein</fullName>
    </recommendedName>
</protein>
<dbReference type="Gene3D" id="3.40.50.720">
    <property type="entry name" value="NAD(P)-binding Rossmann-like Domain"/>
    <property type="match status" value="1"/>
</dbReference>
<dbReference type="InterPro" id="IPR000043">
    <property type="entry name" value="Adenosylhomocysteinase-like"/>
</dbReference>
<dbReference type="SUPFAM" id="SSF51735">
    <property type="entry name" value="NAD(P)-binding Rossmann-fold domains"/>
    <property type="match status" value="1"/>
</dbReference>
<gene>
    <name evidence="3" type="ORF">S06H3_64605</name>
</gene>
<dbReference type="GO" id="GO:0033353">
    <property type="term" value="P:S-adenosylmethionine cycle"/>
    <property type="evidence" value="ECO:0007669"/>
    <property type="project" value="TreeGrafter"/>
</dbReference>
<dbReference type="SMART" id="SM00997">
    <property type="entry name" value="AdoHcyase_NAD"/>
    <property type="match status" value="1"/>
</dbReference>
<comment type="caution">
    <text evidence="3">The sequence shown here is derived from an EMBL/GenBank/DDBJ whole genome shotgun (WGS) entry which is preliminary data.</text>
</comment>
<feature type="domain" description="S-adenosyl-L-homocysteine hydrolase NAD binding" evidence="2">
    <location>
        <begin position="1"/>
        <end position="63"/>
    </location>
</feature>
<dbReference type="GO" id="GO:0005829">
    <property type="term" value="C:cytosol"/>
    <property type="evidence" value="ECO:0007669"/>
    <property type="project" value="TreeGrafter"/>
</dbReference>
<dbReference type="InterPro" id="IPR015878">
    <property type="entry name" value="Ado_hCys_hydrolase_NAD-bd"/>
</dbReference>
<dbReference type="Pfam" id="PF00670">
    <property type="entry name" value="AdoHcyase_NAD"/>
    <property type="match status" value="1"/>
</dbReference>
<proteinExistence type="inferred from homology"/>
<feature type="non-terminal residue" evidence="3">
    <location>
        <position position="70"/>
    </location>
</feature>
<comment type="similarity">
    <text evidence="1">Belongs to the adenosylhomocysteinase family.</text>
</comment>
<accession>X1RGT6</accession>
<dbReference type="EMBL" id="BARV01043208">
    <property type="protein sequence ID" value="GAI54804.1"/>
    <property type="molecule type" value="Genomic_DNA"/>
</dbReference>
<sequence length="70" mass="7934">MRDKVILCNTGHFNVEIDIEALEKLSKSKKRIKSFVDEYKLSDGRRIYLLAEGRIVNISAAEGHPASIMD</sequence>
<evidence type="ECO:0000256" key="1">
    <source>
        <dbReference type="ARBA" id="ARBA00007122"/>
    </source>
</evidence>
<evidence type="ECO:0000259" key="2">
    <source>
        <dbReference type="SMART" id="SM00997"/>
    </source>
</evidence>
<reference evidence="3" key="1">
    <citation type="journal article" date="2014" name="Front. Microbiol.">
        <title>High frequency of phylogenetically diverse reductive dehalogenase-homologous genes in deep subseafloor sedimentary metagenomes.</title>
        <authorList>
            <person name="Kawai M."/>
            <person name="Futagami T."/>
            <person name="Toyoda A."/>
            <person name="Takaki Y."/>
            <person name="Nishi S."/>
            <person name="Hori S."/>
            <person name="Arai W."/>
            <person name="Tsubouchi T."/>
            <person name="Morono Y."/>
            <person name="Uchiyama I."/>
            <person name="Ito T."/>
            <person name="Fujiyama A."/>
            <person name="Inagaki F."/>
            <person name="Takami H."/>
        </authorList>
    </citation>
    <scope>NUCLEOTIDE SEQUENCE</scope>
    <source>
        <strain evidence="3">Expedition CK06-06</strain>
    </source>
</reference>